<evidence type="ECO:0000313" key="4">
    <source>
        <dbReference type="Proteomes" id="UP000051757"/>
    </source>
</evidence>
<dbReference type="OrthoDB" id="5953125at2"/>
<evidence type="ECO:0000313" key="3">
    <source>
        <dbReference type="EMBL" id="KRG51944.1"/>
    </source>
</evidence>
<sequence>MTLLGLLAIGVSLRIAISDLYARRVPNAWLLAACAISIALIVAGQFSAPRLPWSSHVAGAVLGLVGLLPFYAVRWMGAGDVKFFSLLGLMLGWQALLPVWITASLAAGLHAVLILVSRQLGAALPLGLQGQVDRASAQWQSHPALRDMLAARQGRRGIPYAAYLALSAIGWVLIRTYGDMS</sequence>
<keyword evidence="1" id="KW-1133">Transmembrane helix</keyword>
<comment type="caution">
    <text evidence="3">The sequence shown here is derived from an EMBL/GenBank/DDBJ whole genome shotgun (WGS) entry which is preliminary data.</text>
</comment>
<protein>
    <submittedName>
        <fullName evidence="3">Peptidase</fullName>
    </submittedName>
</protein>
<dbReference type="AlphaFoldDB" id="A0A0R0BGE6"/>
<feature type="transmembrane region" description="Helical" evidence="1">
    <location>
        <begin position="158"/>
        <end position="178"/>
    </location>
</feature>
<dbReference type="InterPro" id="IPR000045">
    <property type="entry name" value="Prepilin_IV_endopep_pep"/>
</dbReference>
<feature type="transmembrane region" description="Helical" evidence="1">
    <location>
        <begin position="28"/>
        <end position="46"/>
    </location>
</feature>
<proteinExistence type="predicted"/>
<keyword evidence="1" id="KW-0812">Transmembrane</keyword>
<name>A0A0R0BGE6_9GAMM</name>
<dbReference type="Gene3D" id="1.20.120.1220">
    <property type="match status" value="1"/>
</dbReference>
<feature type="domain" description="Prepilin type IV endopeptidase peptidase" evidence="2">
    <location>
        <begin position="7"/>
        <end position="111"/>
    </location>
</feature>
<keyword evidence="4" id="KW-1185">Reference proteome</keyword>
<accession>A0A0R0BGE6</accession>
<dbReference type="EMBL" id="LLXV01000019">
    <property type="protein sequence ID" value="KRG51944.1"/>
    <property type="molecule type" value="Genomic_DNA"/>
</dbReference>
<evidence type="ECO:0000256" key="1">
    <source>
        <dbReference type="SAM" id="Phobius"/>
    </source>
</evidence>
<feature type="transmembrane region" description="Helical" evidence="1">
    <location>
        <begin position="93"/>
        <end position="116"/>
    </location>
</feature>
<reference evidence="3 4" key="1">
    <citation type="journal article" date="2016" name="Front. Microbiol.">
        <title>Genome Sequence of Type Strains of Genus Stenotrophomonas.</title>
        <authorList>
            <person name="Patil P.P."/>
            <person name="Midha S."/>
            <person name="Kumar S."/>
            <person name="Patil P.B."/>
        </authorList>
    </citation>
    <scope>NUCLEOTIDE SEQUENCE [LARGE SCALE GENOMIC DNA]</scope>
    <source>
        <strain evidence="3 4">LMG 978</strain>
    </source>
</reference>
<dbReference type="GO" id="GO:0016020">
    <property type="term" value="C:membrane"/>
    <property type="evidence" value="ECO:0007669"/>
    <property type="project" value="InterPro"/>
</dbReference>
<dbReference type="GO" id="GO:0004190">
    <property type="term" value="F:aspartic-type endopeptidase activity"/>
    <property type="evidence" value="ECO:0007669"/>
    <property type="project" value="InterPro"/>
</dbReference>
<feature type="transmembrane region" description="Helical" evidence="1">
    <location>
        <begin position="53"/>
        <end position="73"/>
    </location>
</feature>
<evidence type="ECO:0000259" key="2">
    <source>
        <dbReference type="Pfam" id="PF01478"/>
    </source>
</evidence>
<dbReference type="Pfam" id="PF01478">
    <property type="entry name" value="Peptidase_A24"/>
    <property type="match status" value="1"/>
</dbReference>
<dbReference type="Proteomes" id="UP000051757">
    <property type="component" value="Unassembled WGS sequence"/>
</dbReference>
<organism evidence="3 4">
    <name type="scientific">Stenotrophomonas beteli</name>
    <dbReference type="NCBI Taxonomy" id="3384461"/>
    <lineage>
        <taxon>Bacteria</taxon>
        <taxon>Pseudomonadati</taxon>
        <taxon>Pseudomonadota</taxon>
        <taxon>Gammaproteobacteria</taxon>
        <taxon>Lysobacterales</taxon>
        <taxon>Lysobacteraceae</taxon>
        <taxon>Stenotrophomonas</taxon>
        <taxon>Stenotrophomonas maltophilia group</taxon>
    </lineage>
</organism>
<keyword evidence="1" id="KW-0472">Membrane</keyword>
<gene>
    <name evidence="3" type="ORF">ARC23_07020</name>
</gene>